<evidence type="ECO:0000313" key="2">
    <source>
        <dbReference type="EMBL" id="CAK9879021.1"/>
    </source>
</evidence>
<protein>
    <recommendedName>
        <fullName evidence="1">Nucleoporin Nup188 N-terminal domain-containing protein</fullName>
    </recommendedName>
</protein>
<dbReference type="InterPro" id="IPR018864">
    <property type="entry name" value="Nucleoporin_Nup188_N"/>
</dbReference>
<dbReference type="SUPFAM" id="SSF48371">
    <property type="entry name" value="ARM repeat"/>
    <property type="match status" value="1"/>
</dbReference>
<dbReference type="Proteomes" id="UP001497522">
    <property type="component" value="Chromosome 6"/>
</dbReference>
<accession>A0ABP1BS31</accession>
<organism evidence="2 3">
    <name type="scientific">Sphagnum jensenii</name>
    <dbReference type="NCBI Taxonomy" id="128206"/>
    <lineage>
        <taxon>Eukaryota</taxon>
        <taxon>Viridiplantae</taxon>
        <taxon>Streptophyta</taxon>
        <taxon>Embryophyta</taxon>
        <taxon>Bryophyta</taxon>
        <taxon>Sphagnophytina</taxon>
        <taxon>Sphagnopsida</taxon>
        <taxon>Sphagnales</taxon>
        <taxon>Sphagnaceae</taxon>
        <taxon>Sphagnum</taxon>
    </lineage>
</organism>
<dbReference type="InterPro" id="IPR016024">
    <property type="entry name" value="ARM-type_fold"/>
</dbReference>
<evidence type="ECO:0000259" key="1">
    <source>
        <dbReference type="Pfam" id="PF10487"/>
    </source>
</evidence>
<name>A0ABP1BS31_9BRYO</name>
<feature type="domain" description="Nucleoporin Nup188 N-terminal" evidence="1">
    <location>
        <begin position="41"/>
        <end position="350"/>
    </location>
</feature>
<sequence length="2050" mass="225996">MASVALAIEKASSKAVSGELWWESHTQLFYALDKCGSAQRLRAHHQWLLNTVSGFKAPNSTSKAALSASQIDIGSTHSLEVKPALRQLAEQVSKHLVLDEVQAYILLDRFLEPSDAIPSTEDRSFLQSITMTYYMERQCLLKCLRLLLTFQSKSKLFPFAPEEGEIMIAHQAMSEEVKQLLKDGLENATYASLKERLAAATQPEHLDCEYTGFWAEETALEQTLLLDILFLLYYEPLHSCKAARLKELLQTFQATVFRSSYGERLSITPESARCVVHVRQQAMLILIETLDLENLLLMVHDETPFSLGGHAFSVTEVQELDMLIGVLDPAEALEYAPLLLGWSTFLCLASFLPSQNGQLPLQDLDHTVYARQAYQGGAYTYLLEMLKSESFQEPDVQVGGYKSVVKTLTAAFLAAYDSASQTEFDMHDIIINIFCEIYRGQESLCLELWDRESVIDGPIRSLLFSLRENFPYQTLSFVRLLAALCKGAWPAECVYDFLYKMVKITSFYQHPENSVMHGQDDIVQTTVALQVPDAPGLFIPPGTYGRILRVVDGRVSLVHWECEHCGIVVLLLRMLQQSASNYQLEEVDASLDLLQQMLSANKVLAQLLLDLDEAVATVTARSDGRMESSLSVDVVAMICAIINGLVQNSNSDATLASCLHILGSFALCSPQQVILELSRTSLFQPISSSLGYILFSLSLYASNPPFDTCVELNVTVLDLTKILVEKGVDSEVLSSLVMYVVRDLFVNHGNWKYQQPHQRWQITTEVALMTITRTSSKSLFGNLRRMLLEAFLFDSIIQDVLLQVLSIDAPTLEVSCFLKSLVKVLIFLQLKVFCLGMEDSENTNQQVNAGWAFSTSLLEQSLFRKFVGPLSVIAVIASFLSFSRNVDLQLASAKMLTSLCISAQKARPHPISIASYVTFPEQRKVLCTAVSQLLSEEYWLFNNAVFCAVIDLITAAVKFQPVLVELLLWPTASSQALVVDTTSATAAEQPSTSSSGDKEASSEVLEALWNILCKSGDLVNSHPHILSRVLFLLASLWQGGIEYLRVIEAFSTRPNFWKTLTLSLSFSSSSQSTSSSTPPTLGVSVTDFTKQELLNHAFKFRCEASVLSIMACDIFLQQYLLYPVSSSDTAATVVSNGASNNATGGGNNNKMTATTNGQAVPGVAAKPVVSNESGALEMVSEWARASAISCILKSYVFCLYDKAVLFRAQAEARLLVVGVMGKILNSDSRGVSATLLERMKEATTQLLEFPPFEELLGQYSSQGYSYGKSLQIMLLSDLYQHLLGELEGGRQVPSGSFQEVATYLLNKEMDILLDQNKKPSSLGDGFHPSYGNGFVYDTDELERELGMDWWPSTVFTSLPAATVESAVHSMQQANAMASLGHAQLSSLRAWSTLLTVSIFNKQGPGGEPVPADLQWRDEDVDQSIEELCKALEALVMSTGLFGDVSNLVASFMSMQAHLLLILVRWFFNRAAAVVSTAQRPSSWAVCAQIVRTTTGCLRTHLDSQGQGVIPMQQGELLVKGLMGALLVALELMYSQNGRKFELSAGPNGGYGQAMADAFADVTLAGLGFLPLLCSAVEHPAYANLALGGINLLINSFLAPSTWLALLQNYFPTLSVLRWMHTDSTSEYPKVVLSICLSLARVRGGAEMLQNAGFFSHLLILSQHFQDEKRVIAGSMEGPFSVWQNWEQQQQEGWLWGLKMAVVTAILQSCGENDAGGAIVESALTYIGAVKDRILSSLHAPVVSFDAQGRKKTKLQQPQTTPRALQETQHVVALLSELTRHRKSWVQALPNSVTEFCETSLHLLAYIAREGLVLPGVFHATHVGIRCRPVRKEEIAAHQRPSIVRSNSGWFAVCGMGSSVGEEKRDLVSTPLLSTSSPPSRTTSPSTGVHAIGSSFCTEYSDLVAINVYKLVLLLLKFICKQVQHAVERFEDGGPIDYTQFPELPSPEVLHSLQDQVVAVTTEVLSTRRPGQPKDRVVQDVCLLLLSILEKALYLEVCMCRTCGLAPHPLRVDDFTKEYQALQSAAQGHRFLDGPLRFLERILVLAYPEVI</sequence>
<proteinExistence type="predicted"/>
<dbReference type="EMBL" id="OZ023707">
    <property type="protein sequence ID" value="CAK9879021.1"/>
    <property type="molecule type" value="Genomic_DNA"/>
</dbReference>
<reference evidence="2" key="1">
    <citation type="submission" date="2024-03" db="EMBL/GenBank/DDBJ databases">
        <authorList>
            <consortium name="ELIXIR-Norway"/>
            <consortium name="Elixir Norway"/>
        </authorList>
    </citation>
    <scope>NUCLEOTIDE SEQUENCE</scope>
</reference>
<gene>
    <name evidence="2" type="ORF">CSSPJE1EN2_LOCUS20647</name>
</gene>
<keyword evidence="3" id="KW-1185">Reference proteome</keyword>
<dbReference type="Pfam" id="PF10487">
    <property type="entry name" value="Nup188_N"/>
    <property type="match status" value="1"/>
</dbReference>
<dbReference type="PANTHER" id="PTHR31431:SF1">
    <property type="entry name" value="NUCLEOPORIN NUP188"/>
    <property type="match status" value="1"/>
</dbReference>
<dbReference type="PANTHER" id="PTHR31431">
    <property type="entry name" value="NUCLEOPORIN NUP188 HOMOLOG"/>
    <property type="match status" value="1"/>
</dbReference>
<evidence type="ECO:0000313" key="3">
    <source>
        <dbReference type="Proteomes" id="UP001497522"/>
    </source>
</evidence>
<dbReference type="InterPro" id="IPR044840">
    <property type="entry name" value="Nup188"/>
</dbReference>